<keyword evidence="1" id="KW-0472">Membrane</keyword>
<feature type="transmembrane region" description="Helical" evidence="1">
    <location>
        <begin position="91"/>
        <end position="111"/>
    </location>
</feature>
<organism evidence="2 3">
    <name type="scientific">Dimargaris verticillata</name>
    <dbReference type="NCBI Taxonomy" id="2761393"/>
    <lineage>
        <taxon>Eukaryota</taxon>
        <taxon>Fungi</taxon>
        <taxon>Fungi incertae sedis</taxon>
        <taxon>Zoopagomycota</taxon>
        <taxon>Kickxellomycotina</taxon>
        <taxon>Dimargaritomycetes</taxon>
        <taxon>Dimargaritales</taxon>
        <taxon>Dimargaritaceae</taxon>
        <taxon>Dimargaris</taxon>
    </lineage>
</organism>
<feature type="transmembrane region" description="Helical" evidence="1">
    <location>
        <begin position="20"/>
        <end position="44"/>
    </location>
</feature>
<comment type="caution">
    <text evidence="2">The sequence shown here is derived from an EMBL/GenBank/DDBJ whole genome shotgun (WGS) entry which is preliminary data.</text>
</comment>
<accession>A0A9W8B615</accession>
<feature type="transmembrane region" description="Helical" evidence="1">
    <location>
        <begin position="51"/>
        <end position="71"/>
    </location>
</feature>
<dbReference type="Proteomes" id="UP001151582">
    <property type="component" value="Unassembled WGS sequence"/>
</dbReference>
<keyword evidence="3" id="KW-1185">Reference proteome</keyword>
<feature type="transmembrane region" description="Helical" evidence="1">
    <location>
        <begin position="131"/>
        <end position="153"/>
    </location>
</feature>
<proteinExistence type="predicted"/>
<name>A0A9W8B615_9FUNG</name>
<gene>
    <name evidence="2" type="ORF">H4R34_000574</name>
</gene>
<dbReference type="EMBL" id="JANBQB010000015">
    <property type="protein sequence ID" value="KAJ1984602.1"/>
    <property type="molecule type" value="Genomic_DNA"/>
</dbReference>
<evidence type="ECO:0000313" key="2">
    <source>
        <dbReference type="EMBL" id="KAJ1984602.1"/>
    </source>
</evidence>
<evidence type="ECO:0000313" key="3">
    <source>
        <dbReference type="Proteomes" id="UP001151582"/>
    </source>
</evidence>
<dbReference type="OrthoDB" id="10311124at2759"/>
<sequence>MSPRSPLVLFLKYLSYLQIALASLLIVCLLLTMAALGMYAIVCVEQVPNQFHVFASFVLYSVLVVTCAYAIFQLVAPLRVLKTGNRLEHNWAFWFAFSWFLTIVTFTCLGVHDTVKRSERFERVIDASLTLLKVAGIFDWAGSIFALMFSIVFKTASVKYNLY</sequence>
<keyword evidence="1" id="KW-1133">Transmembrane helix</keyword>
<reference evidence="2" key="1">
    <citation type="submission" date="2022-07" db="EMBL/GenBank/DDBJ databases">
        <title>Phylogenomic reconstructions and comparative analyses of Kickxellomycotina fungi.</title>
        <authorList>
            <person name="Reynolds N.K."/>
            <person name="Stajich J.E."/>
            <person name="Barry K."/>
            <person name="Grigoriev I.V."/>
            <person name="Crous P."/>
            <person name="Smith M.E."/>
        </authorList>
    </citation>
    <scope>NUCLEOTIDE SEQUENCE</scope>
    <source>
        <strain evidence="2">RSA 567</strain>
    </source>
</reference>
<keyword evidence="1" id="KW-0812">Transmembrane</keyword>
<dbReference type="AlphaFoldDB" id="A0A9W8B615"/>
<protein>
    <submittedName>
        <fullName evidence="2">Uncharacterized protein</fullName>
    </submittedName>
</protein>
<evidence type="ECO:0000256" key="1">
    <source>
        <dbReference type="SAM" id="Phobius"/>
    </source>
</evidence>